<accession>A0A8C9AEH0</accession>
<dbReference type="GO" id="GO:0005743">
    <property type="term" value="C:mitochondrial inner membrane"/>
    <property type="evidence" value="ECO:0007669"/>
    <property type="project" value="UniProtKB-SubCell"/>
</dbReference>
<evidence type="ECO:0000256" key="8">
    <source>
        <dbReference type="ARBA" id="ARBA00023136"/>
    </source>
</evidence>
<dbReference type="GeneTree" id="ENSGT01000000216327"/>
<keyword evidence="11" id="KW-1185">Reference proteome</keyword>
<reference evidence="10" key="1">
    <citation type="submission" date="2025-08" db="UniProtKB">
        <authorList>
            <consortium name="Ensembl"/>
        </authorList>
    </citation>
    <scope>IDENTIFICATION</scope>
</reference>
<evidence type="ECO:0000256" key="2">
    <source>
        <dbReference type="ARBA" id="ARBA00006498"/>
    </source>
</evidence>
<evidence type="ECO:0000256" key="7">
    <source>
        <dbReference type="ARBA" id="ARBA00023128"/>
    </source>
</evidence>
<keyword evidence="4" id="KW-0679">Respiratory chain</keyword>
<dbReference type="Proteomes" id="UP000694414">
    <property type="component" value="Unplaced"/>
</dbReference>
<dbReference type="AlphaFoldDB" id="A0A8C9AEH0"/>
<evidence type="ECO:0000313" key="10">
    <source>
        <dbReference type="Ensembl" id="ENSPSMP00000032547.1"/>
    </source>
</evidence>
<evidence type="ECO:0000256" key="1">
    <source>
        <dbReference type="ARBA" id="ARBA00004273"/>
    </source>
</evidence>
<keyword evidence="6" id="KW-0249">Electron transport</keyword>
<evidence type="ECO:0000313" key="11">
    <source>
        <dbReference type="Proteomes" id="UP000694414"/>
    </source>
</evidence>
<keyword evidence="3" id="KW-0813">Transport</keyword>
<comment type="similarity">
    <text evidence="2">Belongs to the UQCRH/QCR6 family.</text>
</comment>
<sequence>MLVCKRLLLCPTCTTPLSSSPGLVIPLPSSSLAQNLASTCLNTHLDNILKFRVSAWAGVRTEWKEEVREHRKQLEKRVKAQVLELCDGCVSLQLLAEEDCREELFDFLHAREHCMTPRLFNSLK</sequence>
<keyword evidence="8" id="KW-0472">Membrane</keyword>
<proteinExistence type="inferred from homology"/>
<dbReference type="Ensembl" id="ENSPSMT00000037538.1">
    <property type="protein sequence ID" value="ENSPSMP00000032547.1"/>
    <property type="gene ID" value="ENSPSMG00000022516.1"/>
</dbReference>
<reference evidence="10" key="2">
    <citation type="submission" date="2025-09" db="UniProtKB">
        <authorList>
            <consortium name="Ensembl"/>
        </authorList>
    </citation>
    <scope>IDENTIFICATION</scope>
</reference>
<dbReference type="InterPro" id="IPR023184">
    <property type="entry name" value="Ubol_cytC_Rdtase_hinge_dom"/>
</dbReference>
<name>A0A8C9AEH0_PROSS</name>
<evidence type="ECO:0000256" key="3">
    <source>
        <dbReference type="ARBA" id="ARBA00022448"/>
    </source>
</evidence>
<comment type="subcellular location">
    <subcellularLocation>
        <location evidence="1">Mitochondrion inner membrane</location>
    </subcellularLocation>
</comment>
<dbReference type="SUPFAM" id="SSF81531">
    <property type="entry name" value="Non-heme 11 kDa protein of cytochrome bc1 complex (Ubiquinol-cytochrome c reductase)"/>
    <property type="match status" value="1"/>
</dbReference>
<evidence type="ECO:0000256" key="5">
    <source>
        <dbReference type="ARBA" id="ARBA00022792"/>
    </source>
</evidence>
<dbReference type="Pfam" id="PF02320">
    <property type="entry name" value="UCR_hinge"/>
    <property type="match status" value="1"/>
</dbReference>
<feature type="domain" description="Ubiquinol-cytochrome C reductase hinge" evidence="9">
    <location>
        <begin position="68"/>
        <end position="124"/>
    </location>
</feature>
<protein>
    <recommendedName>
        <fullName evidence="9">Ubiquinol-cytochrome C reductase hinge domain-containing protein</fullName>
    </recommendedName>
</protein>
<organism evidence="10 11">
    <name type="scientific">Prolemur simus</name>
    <name type="common">Greater bamboo lemur</name>
    <name type="synonym">Hapalemur simus</name>
    <dbReference type="NCBI Taxonomy" id="1328070"/>
    <lineage>
        <taxon>Eukaryota</taxon>
        <taxon>Metazoa</taxon>
        <taxon>Chordata</taxon>
        <taxon>Craniata</taxon>
        <taxon>Vertebrata</taxon>
        <taxon>Euteleostomi</taxon>
        <taxon>Mammalia</taxon>
        <taxon>Eutheria</taxon>
        <taxon>Euarchontoglires</taxon>
        <taxon>Primates</taxon>
        <taxon>Strepsirrhini</taxon>
        <taxon>Lemuriformes</taxon>
        <taxon>Lemuridae</taxon>
        <taxon>Prolemur</taxon>
    </lineage>
</organism>
<keyword evidence="5" id="KW-0999">Mitochondrion inner membrane</keyword>
<evidence type="ECO:0000259" key="9">
    <source>
        <dbReference type="Pfam" id="PF02320"/>
    </source>
</evidence>
<evidence type="ECO:0000256" key="6">
    <source>
        <dbReference type="ARBA" id="ARBA00022982"/>
    </source>
</evidence>
<dbReference type="Gene3D" id="1.10.287.20">
    <property type="entry name" value="Ubiquinol-cytochrome C reductase hinge domain"/>
    <property type="match status" value="1"/>
</dbReference>
<keyword evidence="7" id="KW-0496">Mitochondrion</keyword>
<evidence type="ECO:0000256" key="4">
    <source>
        <dbReference type="ARBA" id="ARBA00022660"/>
    </source>
</evidence>
<dbReference type="InterPro" id="IPR036811">
    <property type="entry name" value="Ubol_cytC_Rdtase_hinge_dom_sf"/>
</dbReference>